<dbReference type="InterPro" id="IPR027417">
    <property type="entry name" value="P-loop_NTPase"/>
</dbReference>
<accession>A0A6J4Q262</accession>
<evidence type="ECO:0000313" key="1">
    <source>
        <dbReference type="EMBL" id="CAA9432350.1"/>
    </source>
</evidence>
<gene>
    <name evidence="1" type="ORF">AVDCRST_MAG78-1783</name>
</gene>
<dbReference type="Pfam" id="PF13671">
    <property type="entry name" value="AAA_33"/>
    <property type="match status" value="1"/>
</dbReference>
<dbReference type="AlphaFoldDB" id="A0A6J4Q262"/>
<proteinExistence type="predicted"/>
<sequence>MEAVIFAGIQASGKSSFYRERFFDTHLRINLDMLKTRHRERILLHACIEAGQPFVVDNTNPSVEERARYIELARSGDFRVVGYYFRSQPKEALVRNAGRTGKARIPEKGLLGTYKRLRVPGMEEGFDELYHVYVDGGDSFVVEEWTENVDAPRTH</sequence>
<dbReference type="GO" id="GO:0006281">
    <property type="term" value="P:DNA repair"/>
    <property type="evidence" value="ECO:0007669"/>
    <property type="project" value="TreeGrafter"/>
</dbReference>
<dbReference type="EMBL" id="CADCVB010000117">
    <property type="protein sequence ID" value="CAA9432350.1"/>
    <property type="molecule type" value="Genomic_DNA"/>
</dbReference>
<dbReference type="PANTHER" id="PTHR12083">
    <property type="entry name" value="BIFUNCTIONAL POLYNUCLEOTIDE PHOSPHATASE/KINASE"/>
    <property type="match status" value="1"/>
</dbReference>
<keyword evidence="1" id="KW-0808">Transferase</keyword>
<name>A0A6J4Q262_9ACTN</name>
<reference evidence="1" key="1">
    <citation type="submission" date="2020-02" db="EMBL/GenBank/DDBJ databases">
        <authorList>
            <person name="Meier V. D."/>
        </authorList>
    </citation>
    <scope>NUCLEOTIDE SEQUENCE</scope>
    <source>
        <strain evidence="1">AVDCRST_MAG78</strain>
    </source>
</reference>
<keyword evidence="1" id="KW-0418">Kinase</keyword>
<dbReference type="PANTHER" id="PTHR12083:SF9">
    <property type="entry name" value="BIFUNCTIONAL POLYNUCLEOTIDE PHOSPHATASE_KINASE"/>
    <property type="match status" value="1"/>
</dbReference>
<dbReference type="SUPFAM" id="SSF52540">
    <property type="entry name" value="P-loop containing nucleoside triphosphate hydrolases"/>
    <property type="match status" value="1"/>
</dbReference>
<dbReference type="GO" id="GO:0046403">
    <property type="term" value="F:polynucleotide 3'-phosphatase activity"/>
    <property type="evidence" value="ECO:0007669"/>
    <property type="project" value="TreeGrafter"/>
</dbReference>
<organism evidence="1">
    <name type="scientific">uncultured Rubrobacteraceae bacterium</name>
    <dbReference type="NCBI Taxonomy" id="349277"/>
    <lineage>
        <taxon>Bacteria</taxon>
        <taxon>Bacillati</taxon>
        <taxon>Actinomycetota</taxon>
        <taxon>Rubrobacteria</taxon>
        <taxon>Rubrobacterales</taxon>
        <taxon>Rubrobacteraceae</taxon>
        <taxon>environmental samples</taxon>
    </lineage>
</organism>
<dbReference type="Gene3D" id="3.40.50.300">
    <property type="entry name" value="P-loop containing nucleotide triphosphate hydrolases"/>
    <property type="match status" value="1"/>
</dbReference>
<dbReference type="GO" id="GO:0046404">
    <property type="term" value="F:ATP-dependent polydeoxyribonucleotide 5'-hydroxyl-kinase activity"/>
    <property type="evidence" value="ECO:0007669"/>
    <property type="project" value="TreeGrafter"/>
</dbReference>
<dbReference type="GO" id="GO:0003690">
    <property type="term" value="F:double-stranded DNA binding"/>
    <property type="evidence" value="ECO:0007669"/>
    <property type="project" value="TreeGrafter"/>
</dbReference>
<protein>
    <submittedName>
        <fullName evidence="1">Polynucleotide kinase 3-phosphatase-like</fullName>
    </submittedName>
</protein>